<organism evidence="1 2">
    <name type="scientific">Paraglaciecola polaris LMG 21857</name>
    <dbReference type="NCBI Taxonomy" id="1129793"/>
    <lineage>
        <taxon>Bacteria</taxon>
        <taxon>Pseudomonadati</taxon>
        <taxon>Pseudomonadota</taxon>
        <taxon>Gammaproteobacteria</taxon>
        <taxon>Alteromonadales</taxon>
        <taxon>Alteromonadaceae</taxon>
        <taxon>Paraglaciecola</taxon>
    </lineage>
</organism>
<proteinExistence type="predicted"/>
<gene>
    <name evidence="1" type="ORF">GPLA_2091</name>
</gene>
<comment type="caution">
    <text evidence="1">The sequence shown here is derived from an EMBL/GenBank/DDBJ whole genome shotgun (WGS) entry which is preliminary data.</text>
</comment>
<dbReference type="Proteomes" id="UP000006322">
    <property type="component" value="Unassembled WGS sequence"/>
</dbReference>
<dbReference type="RefSeq" id="WP_007104779.1">
    <property type="nucleotide sequence ID" value="NZ_BAER01000045.1"/>
</dbReference>
<name>K6ZA30_9ALTE</name>
<accession>K6ZA30</accession>
<sequence length="361" mass="40390">MSEFQVKQQALTTHRLVATNEIKDVSDGQILLKVETFSFTANNITYGMMGDRLGYWQFFPPADNSDKQWGIIPVWGFAQVTESKVAGIDVGEQLFGYFPPAQQLIMTPTNVSSQRLVDGSAHRAMLPPGYNNYKRVNNEEGYNPNFDKERMLLFPLHITSFCLWDRLQDNNWFAGQQVVIISASSKTSLGLGYALADDDNAPHSVGLTSKGNMPFVEQVNVYDQVVSYHQLSDIDPTLPTVIVDMSGSADILAKLGQHLGDNLKYCINVGLTHWDEFSASHAAESARSEFFFAPRHIQKRLQDWGPAGFEQRTTGFLADTAMKCRAWLEVKELKGLKDLAQMYEQVCAGKIPPKQGLIIKL</sequence>
<dbReference type="STRING" id="1129793.GPLA_2091"/>
<dbReference type="Pfam" id="PF11017">
    <property type="entry name" value="DUF2855"/>
    <property type="match status" value="1"/>
</dbReference>
<reference evidence="2" key="1">
    <citation type="journal article" date="2014" name="Environ. Microbiol.">
        <title>Comparative genomics of the marine bacterial genus Glaciecola reveals the high degree of genomic diversity and genomic characteristic for cold adaptation.</title>
        <authorList>
            <person name="Qin Q.L."/>
            <person name="Xie B.B."/>
            <person name="Yu Y."/>
            <person name="Shu Y.L."/>
            <person name="Rong J.C."/>
            <person name="Zhang Y.J."/>
            <person name="Zhao D.L."/>
            <person name="Chen X.L."/>
            <person name="Zhang X.Y."/>
            <person name="Chen B."/>
            <person name="Zhou B.C."/>
            <person name="Zhang Y.Z."/>
        </authorList>
    </citation>
    <scope>NUCLEOTIDE SEQUENCE [LARGE SCALE GENOMIC DNA]</scope>
    <source>
        <strain evidence="2">LMG 21857</strain>
    </source>
</reference>
<dbReference type="InterPro" id="IPR021276">
    <property type="entry name" value="DUF2855"/>
</dbReference>
<evidence type="ECO:0000313" key="2">
    <source>
        <dbReference type="Proteomes" id="UP000006322"/>
    </source>
</evidence>
<dbReference type="EMBL" id="BAER01000045">
    <property type="protein sequence ID" value="GAC32996.1"/>
    <property type="molecule type" value="Genomic_DNA"/>
</dbReference>
<dbReference type="OrthoDB" id="8953110at2"/>
<keyword evidence="2" id="KW-1185">Reference proteome</keyword>
<evidence type="ECO:0000313" key="1">
    <source>
        <dbReference type="EMBL" id="GAC32996.1"/>
    </source>
</evidence>
<dbReference type="AlphaFoldDB" id="K6ZA30"/>
<protein>
    <recommendedName>
        <fullName evidence="3">DUF2855 domain-containing protein</fullName>
    </recommendedName>
</protein>
<evidence type="ECO:0008006" key="3">
    <source>
        <dbReference type="Google" id="ProtNLM"/>
    </source>
</evidence>